<reference evidence="2 3" key="1">
    <citation type="journal article" date="2014" name="Nat. Commun.">
        <title>Physiological and genomic features of highly alkaliphilic hydrogen-utilizing Betaproteobacteria from a continental serpentinizing site.</title>
        <authorList>
            <person name="Suzuki S."/>
            <person name="Kuenen J.G."/>
            <person name="Schipper K."/>
            <person name="van der Velde S."/>
            <person name="Ishii S."/>
            <person name="Wu A."/>
            <person name="Sorokin D.Y."/>
            <person name="Tenney A."/>
            <person name="Meng X.Y."/>
            <person name="Morrill P.L."/>
            <person name="Kamagata Y."/>
            <person name="Muyzer G."/>
            <person name="Nealson K.H."/>
        </authorList>
    </citation>
    <scope>NUCLEOTIDE SEQUENCE [LARGE SCALE GENOMIC DNA]</scope>
    <source>
        <strain evidence="2 3">B1</strain>
    </source>
</reference>
<proteinExistence type="predicted"/>
<name>A0A060NRC6_9BURK</name>
<dbReference type="EMBL" id="AP014569">
    <property type="protein sequence ID" value="BAO84307.1"/>
    <property type="molecule type" value="Genomic_DNA"/>
</dbReference>
<accession>A0A060NRC6</accession>
<evidence type="ECO:0000313" key="3">
    <source>
        <dbReference type="Proteomes" id="UP000066014"/>
    </source>
</evidence>
<dbReference type="AlphaFoldDB" id="A0A060NRC6"/>
<dbReference type="HOGENOM" id="CLU_1583698_0_0_4"/>
<dbReference type="Proteomes" id="UP000066014">
    <property type="component" value="Chromosome"/>
</dbReference>
<dbReference type="KEGG" id="cbab:SMCB_2079"/>
<organism evidence="2 3">
    <name type="scientific">Serpentinimonas maccroryi</name>
    <dbReference type="NCBI Taxonomy" id="1458426"/>
    <lineage>
        <taxon>Bacteria</taxon>
        <taxon>Pseudomonadati</taxon>
        <taxon>Pseudomonadota</taxon>
        <taxon>Betaproteobacteria</taxon>
        <taxon>Burkholderiales</taxon>
        <taxon>Comamonadaceae</taxon>
        <taxon>Serpentinimonas</taxon>
    </lineage>
</organism>
<protein>
    <submittedName>
        <fullName evidence="2">Long-chain fatty acid transport protein</fullName>
    </submittedName>
</protein>
<evidence type="ECO:0000256" key="1">
    <source>
        <dbReference type="SAM" id="MobiDB-lite"/>
    </source>
</evidence>
<gene>
    <name evidence="2" type="ORF">SMCB_2079</name>
</gene>
<feature type="region of interest" description="Disordered" evidence="1">
    <location>
        <begin position="112"/>
        <end position="138"/>
    </location>
</feature>
<evidence type="ECO:0000313" key="2">
    <source>
        <dbReference type="EMBL" id="BAO84307.1"/>
    </source>
</evidence>
<keyword evidence="3" id="KW-1185">Reference proteome</keyword>
<sequence length="168" mass="18696">MPVQRQQALFFQLGAHDLGRVAIDHHLDAHFEKRDLGVVAVERQKTVFARDARDFENLFDQGVGGGQLELESLDGNLEGPQKLLQAKLGQHHEHAATDHNQHRSRIEKAAGVGAQNDGGHNDGHRADESDEGSEIQSVNSSLWPLRGLQRPMLFQALHAAVQQLHRVY</sequence>
<dbReference type="STRING" id="1458426.SMCB_2079"/>